<reference evidence="1" key="1">
    <citation type="journal article" date="2021" name="New Phytol.">
        <title>Evolutionary innovations through gain and loss of genes in the ectomycorrhizal Boletales.</title>
        <authorList>
            <person name="Wu G."/>
            <person name="Miyauchi S."/>
            <person name="Morin E."/>
            <person name="Kuo A."/>
            <person name="Drula E."/>
            <person name="Varga T."/>
            <person name="Kohler A."/>
            <person name="Feng B."/>
            <person name="Cao Y."/>
            <person name="Lipzen A."/>
            <person name="Daum C."/>
            <person name="Hundley H."/>
            <person name="Pangilinan J."/>
            <person name="Johnson J."/>
            <person name="Barry K."/>
            <person name="LaButti K."/>
            <person name="Ng V."/>
            <person name="Ahrendt S."/>
            <person name="Min B."/>
            <person name="Choi I.G."/>
            <person name="Park H."/>
            <person name="Plett J.M."/>
            <person name="Magnuson J."/>
            <person name="Spatafora J.W."/>
            <person name="Nagy L.G."/>
            <person name="Henrissat B."/>
            <person name="Grigoriev I.V."/>
            <person name="Yang Z.L."/>
            <person name="Xu J."/>
            <person name="Martin F.M."/>
        </authorList>
    </citation>
    <scope>NUCLEOTIDE SEQUENCE</scope>
    <source>
        <strain evidence="1">KUC20120723A-06</strain>
    </source>
</reference>
<dbReference type="EMBL" id="MU266400">
    <property type="protein sequence ID" value="KAH7925508.1"/>
    <property type="molecule type" value="Genomic_DNA"/>
</dbReference>
<gene>
    <name evidence="1" type="ORF">BV22DRAFT_1033876</name>
</gene>
<organism evidence="1 2">
    <name type="scientific">Leucogyrophana mollusca</name>
    <dbReference type="NCBI Taxonomy" id="85980"/>
    <lineage>
        <taxon>Eukaryota</taxon>
        <taxon>Fungi</taxon>
        <taxon>Dikarya</taxon>
        <taxon>Basidiomycota</taxon>
        <taxon>Agaricomycotina</taxon>
        <taxon>Agaricomycetes</taxon>
        <taxon>Agaricomycetidae</taxon>
        <taxon>Boletales</taxon>
        <taxon>Boletales incertae sedis</taxon>
        <taxon>Leucogyrophana</taxon>
    </lineage>
</organism>
<dbReference type="Proteomes" id="UP000790709">
    <property type="component" value="Unassembled WGS sequence"/>
</dbReference>
<evidence type="ECO:0000313" key="2">
    <source>
        <dbReference type="Proteomes" id="UP000790709"/>
    </source>
</evidence>
<accession>A0ACB8BLS0</accession>
<proteinExistence type="predicted"/>
<comment type="caution">
    <text evidence="1">The sequence shown here is derived from an EMBL/GenBank/DDBJ whole genome shotgun (WGS) entry which is preliminary data.</text>
</comment>
<keyword evidence="2" id="KW-1185">Reference proteome</keyword>
<name>A0ACB8BLS0_9AGAM</name>
<evidence type="ECO:0000313" key="1">
    <source>
        <dbReference type="EMBL" id="KAH7925508.1"/>
    </source>
</evidence>
<sequence length="324" mass="35722">MLGIVNASILFAYFAVCLVFFFPLNGALVRIRAHYDPKGVQLQDDLAGVDAPPHTAPVPSFWGMLRRVRRIEGWGGLYKGMMPILVPTFFVVAVAALFLNDSQIPPERVTYSPADIPEKLGFSLGTMLVFLPLTIMSYRAIVIPASIRLPYFNALFSLRALLTPEERQRPWRLYTTPGLVATQFVEIIYTILAQQVVSQYIVPNLPRSGSAAALIAKIFVFVAVVLLSTAIINPLDVITVRLMVQWNPLASKISPATQEDGGDDDGNAVKETVIDLRTGRGSYTGLVGCAKTIIAEEGWGALYRVWWLTMLGWFAAFGIIFAKL</sequence>
<protein>
    <submittedName>
        <fullName evidence="1">Mitochondrial carrier</fullName>
    </submittedName>
</protein>